<evidence type="ECO:0000256" key="4">
    <source>
        <dbReference type="PROSITE-ProRule" id="PRU00473"/>
    </source>
</evidence>
<organism evidence="7 8">
    <name type="scientific">Vibrio coralliilyticus</name>
    <dbReference type="NCBI Taxonomy" id="190893"/>
    <lineage>
        <taxon>Bacteria</taxon>
        <taxon>Pseudomonadati</taxon>
        <taxon>Pseudomonadota</taxon>
        <taxon>Gammaproteobacteria</taxon>
        <taxon>Vibrionales</taxon>
        <taxon>Vibrionaceae</taxon>
        <taxon>Vibrio</taxon>
    </lineage>
</organism>
<dbReference type="PANTHER" id="PTHR30329:SF21">
    <property type="entry name" value="LIPOPROTEIN YIAD-RELATED"/>
    <property type="match status" value="1"/>
</dbReference>
<feature type="domain" description="OmpA-like" evidence="6">
    <location>
        <begin position="168"/>
        <end position="286"/>
    </location>
</feature>
<name>A0AAP6ZJF0_9VIBR</name>
<evidence type="ECO:0000256" key="2">
    <source>
        <dbReference type="ARBA" id="ARBA00023136"/>
    </source>
</evidence>
<accession>A0AAP6ZJF0</accession>
<protein>
    <submittedName>
        <fullName evidence="7">OmpA family protein</fullName>
    </submittedName>
</protein>
<dbReference type="InterPro" id="IPR006664">
    <property type="entry name" value="OMP_bac"/>
</dbReference>
<dbReference type="Proteomes" id="UP000576645">
    <property type="component" value="Unassembled WGS sequence"/>
</dbReference>
<feature type="signal peptide" evidence="5">
    <location>
        <begin position="1"/>
        <end position="22"/>
    </location>
</feature>
<keyword evidence="5" id="KW-0732">Signal</keyword>
<dbReference type="RefSeq" id="WP_171352408.1">
    <property type="nucleotide sequence ID" value="NZ_VTXP01000004.1"/>
</dbReference>
<keyword evidence="2 4" id="KW-0472">Membrane</keyword>
<dbReference type="InterPro" id="IPR036737">
    <property type="entry name" value="OmpA-like_sf"/>
</dbReference>
<dbReference type="PANTHER" id="PTHR30329">
    <property type="entry name" value="STATOR ELEMENT OF FLAGELLAR MOTOR COMPLEX"/>
    <property type="match status" value="1"/>
</dbReference>
<dbReference type="PRINTS" id="PR01023">
    <property type="entry name" value="NAFLGMOTY"/>
</dbReference>
<dbReference type="SUPFAM" id="SSF103088">
    <property type="entry name" value="OmpA-like"/>
    <property type="match status" value="1"/>
</dbReference>
<evidence type="ECO:0000259" key="6">
    <source>
        <dbReference type="PROSITE" id="PS51123"/>
    </source>
</evidence>
<evidence type="ECO:0000313" key="7">
    <source>
        <dbReference type="EMBL" id="NOJ22786.1"/>
    </source>
</evidence>
<evidence type="ECO:0000313" key="8">
    <source>
        <dbReference type="Proteomes" id="UP000576645"/>
    </source>
</evidence>
<evidence type="ECO:0000256" key="3">
    <source>
        <dbReference type="ARBA" id="ARBA00023237"/>
    </source>
</evidence>
<keyword evidence="3" id="KW-0998">Cell outer membrane</keyword>
<dbReference type="InterPro" id="IPR041544">
    <property type="entry name" value="MotY_N"/>
</dbReference>
<evidence type="ECO:0000256" key="5">
    <source>
        <dbReference type="SAM" id="SignalP"/>
    </source>
</evidence>
<sequence length="303" mass="34033">MNTKAPKIYLLALLFHCSSSLADTEVEVPMDEVNWLYKGSSLACNLKYEDSSYGKFYFRSEEVGKIYFHSQVEKNNKNWNSAKLYSSPAPWSAVNELRLISQNAAINNQRSTFQHNIDDLLNNIESGHWIKFAFGGRGASDSMTYILPTIRIQKALAQFRRCQSSLPGMSYAQARNLTLSFDLGQRHLTAQQTNTLGALYTYLRADKNISKVLIDGYTDNVGSNVANLTISKQRADLVAKALKKSGVEAARIEVRSHGSRYPIASNSTPEGQAKNRRVTLRLVRNDEAVVPKQNIKMNDREKA</sequence>
<dbReference type="Gene3D" id="2.60.40.2540">
    <property type="match status" value="1"/>
</dbReference>
<dbReference type="InterPro" id="IPR006665">
    <property type="entry name" value="OmpA-like"/>
</dbReference>
<dbReference type="Gene3D" id="3.30.1330.60">
    <property type="entry name" value="OmpA-like domain"/>
    <property type="match status" value="1"/>
</dbReference>
<dbReference type="CDD" id="cd07185">
    <property type="entry name" value="OmpA_C-like"/>
    <property type="match status" value="1"/>
</dbReference>
<dbReference type="AlphaFoldDB" id="A0AAP6ZJF0"/>
<evidence type="ECO:0000256" key="1">
    <source>
        <dbReference type="ARBA" id="ARBA00004442"/>
    </source>
</evidence>
<dbReference type="EMBL" id="VTXP01000004">
    <property type="protein sequence ID" value="NOJ22786.1"/>
    <property type="molecule type" value="Genomic_DNA"/>
</dbReference>
<dbReference type="GO" id="GO:0009279">
    <property type="term" value="C:cell outer membrane"/>
    <property type="evidence" value="ECO:0007669"/>
    <property type="project" value="UniProtKB-SubCell"/>
</dbReference>
<dbReference type="InterPro" id="IPR050330">
    <property type="entry name" value="Bact_OuterMem_StrucFunc"/>
</dbReference>
<reference evidence="7 8" key="1">
    <citation type="submission" date="2019-09" db="EMBL/GenBank/DDBJ databases">
        <title>Draft genome sequencing and comparative genomics of hatchery-associated Vibrios.</title>
        <authorList>
            <person name="Kehlet-Delgado H."/>
            <person name="Mueller R.S."/>
        </authorList>
    </citation>
    <scope>NUCLEOTIDE SEQUENCE [LARGE SCALE GENOMIC DNA]</scope>
    <source>
        <strain evidence="7 8">09-121-3</strain>
    </source>
</reference>
<dbReference type="PRINTS" id="PR01021">
    <property type="entry name" value="OMPADOMAIN"/>
</dbReference>
<gene>
    <name evidence="7" type="ORF">F0238_08555</name>
</gene>
<comment type="caution">
    <text evidence="7">The sequence shown here is derived from an EMBL/GenBank/DDBJ whole genome shotgun (WGS) entry which is preliminary data.</text>
</comment>
<feature type="chain" id="PRO_5043053220" evidence="5">
    <location>
        <begin position="23"/>
        <end position="303"/>
    </location>
</feature>
<comment type="subcellular location">
    <subcellularLocation>
        <location evidence="1">Cell outer membrane</location>
    </subcellularLocation>
</comment>
<proteinExistence type="predicted"/>
<dbReference type="Pfam" id="PF00691">
    <property type="entry name" value="OmpA"/>
    <property type="match status" value="1"/>
</dbReference>
<dbReference type="Pfam" id="PF18393">
    <property type="entry name" value="MotY_N"/>
    <property type="match status" value="1"/>
</dbReference>
<dbReference type="PROSITE" id="PS51123">
    <property type="entry name" value="OMPA_2"/>
    <property type="match status" value="1"/>
</dbReference>